<evidence type="ECO:0000256" key="2">
    <source>
        <dbReference type="ARBA" id="ARBA00008335"/>
    </source>
</evidence>
<dbReference type="PROSITE" id="PS50850">
    <property type="entry name" value="MFS"/>
    <property type="match status" value="1"/>
</dbReference>
<evidence type="ECO:0000256" key="10">
    <source>
        <dbReference type="ARBA" id="ARBA00044881"/>
    </source>
</evidence>
<evidence type="ECO:0000256" key="15">
    <source>
        <dbReference type="ARBA" id="ARBA00044899"/>
    </source>
</evidence>
<evidence type="ECO:0000256" key="5">
    <source>
        <dbReference type="ARBA" id="ARBA00022989"/>
    </source>
</evidence>
<comment type="catalytic activity">
    <reaction evidence="9">
        <text>L-histidyl-glycine(out) = L-histidyl-glycine(in)</text>
        <dbReference type="Rhea" id="RHEA:79395"/>
        <dbReference type="ChEBI" id="CHEBI:229957"/>
    </reaction>
</comment>
<evidence type="ECO:0000256" key="13">
    <source>
        <dbReference type="ARBA" id="ARBA00044893"/>
    </source>
</evidence>
<dbReference type="InterPro" id="IPR052187">
    <property type="entry name" value="MFSD1"/>
</dbReference>
<keyword evidence="6 25" id="KW-0472">Membrane</keyword>
<dbReference type="AlphaFoldDB" id="A0A1W6N311"/>
<dbReference type="GO" id="GO:0022857">
    <property type="term" value="F:transmembrane transporter activity"/>
    <property type="evidence" value="ECO:0007669"/>
    <property type="project" value="InterPro"/>
</dbReference>
<keyword evidence="28" id="KW-1185">Reference proteome</keyword>
<dbReference type="Gene3D" id="1.20.1250.20">
    <property type="entry name" value="MFS general substrate transporter like domains"/>
    <property type="match status" value="2"/>
</dbReference>
<comment type="catalytic activity">
    <reaction evidence="20">
        <text>L-lysyl-glycine(out) = L-lysyl-glycine(in)</text>
        <dbReference type="Rhea" id="RHEA:79407"/>
        <dbReference type="ChEBI" id="CHEBI:191202"/>
    </reaction>
</comment>
<comment type="catalytic activity">
    <reaction evidence="19">
        <text>L-alanyl-L-lysine(out) = L-alanyl-L-lysine(in)</text>
        <dbReference type="Rhea" id="RHEA:79415"/>
        <dbReference type="ChEBI" id="CHEBI:192470"/>
    </reaction>
</comment>
<comment type="catalytic activity">
    <reaction evidence="14">
        <text>L-aspartyl-L-lysine(out) = L-aspartyl-L-lysine(in)</text>
        <dbReference type="Rhea" id="RHEA:79411"/>
        <dbReference type="ChEBI" id="CHEBI:229953"/>
    </reaction>
</comment>
<evidence type="ECO:0000256" key="12">
    <source>
        <dbReference type="ARBA" id="ARBA00044891"/>
    </source>
</evidence>
<evidence type="ECO:0000256" key="6">
    <source>
        <dbReference type="ARBA" id="ARBA00023136"/>
    </source>
</evidence>
<evidence type="ECO:0000256" key="20">
    <source>
        <dbReference type="ARBA" id="ARBA00044924"/>
    </source>
</evidence>
<comment type="catalytic activity">
    <reaction evidence="10">
        <text>L-alpha-aminoacyl-L-arginine(out) = L-alpha-aminoacyl-L-arginine(in)</text>
        <dbReference type="Rhea" id="RHEA:79367"/>
        <dbReference type="ChEBI" id="CHEBI:229968"/>
    </reaction>
</comment>
<feature type="transmembrane region" description="Helical" evidence="25">
    <location>
        <begin position="83"/>
        <end position="106"/>
    </location>
</feature>
<comment type="subcellular location">
    <subcellularLocation>
        <location evidence="1">Lysosome membrane</location>
        <topology evidence="1">Multi-pass membrane protein</topology>
    </subcellularLocation>
</comment>
<evidence type="ECO:0000256" key="16">
    <source>
        <dbReference type="ARBA" id="ARBA00044900"/>
    </source>
</evidence>
<evidence type="ECO:0000256" key="23">
    <source>
        <dbReference type="ARBA" id="ARBA00045709"/>
    </source>
</evidence>
<dbReference type="InterPro" id="IPR036259">
    <property type="entry name" value="MFS_trans_sf"/>
</dbReference>
<feature type="domain" description="Major facilitator superfamily (MFS) profile" evidence="26">
    <location>
        <begin position="13"/>
        <end position="418"/>
    </location>
</feature>
<keyword evidence="5 25" id="KW-1133">Transmembrane helix</keyword>
<evidence type="ECO:0000256" key="8">
    <source>
        <dbReference type="ARBA" id="ARBA00044876"/>
    </source>
</evidence>
<evidence type="ECO:0000256" key="17">
    <source>
        <dbReference type="ARBA" id="ARBA00044903"/>
    </source>
</evidence>
<comment type="function">
    <text evidence="23">Lysosomal dipeptide uniporter that selectively exports lysine, arginine or histidine-containing dipeptides with a net positive charge from the lysosome lumen into the cytosol. Could play a role in a specific type of protein O-glycosylation indirectly regulating macrophages migration and tissue invasion. Also essential for liver homeostasis.</text>
</comment>
<evidence type="ECO:0000256" key="7">
    <source>
        <dbReference type="ARBA" id="ARBA00023228"/>
    </source>
</evidence>
<feature type="transmembrane region" description="Helical" evidence="25">
    <location>
        <begin position="391"/>
        <end position="411"/>
    </location>
</feature>
<evidence type="ECO:0000256" key="18">
    <source>
        <dbReference type="ARBA" id="ARBA00044912"/>
    </source>
</evidence>
<dbReference type="PANTHER" id="PTHR23512:SF3">
    <property type="entry name" value="MAJOR FACILITATOR SUPERFAMILY DOMAIN-CONTAINING PROTEIN 1"/>
    <property type="match status" value="1"/>
</dbReference>
<comment type="catalytic activity">
    <reaction evidence="8">
        <text>L-lysyl-L-alanine(out) = L-lysyl-L-alanine(in)</text>
        <dbReference type="Rhea" id="RHEA:79399"/>
        <dbReference type="ChEBI" id="CHEBI:229954"/>
    </reaction>
</comment>
<feature type="transmembrane region" description="Helical" evidence="25">
    <location>
        <begin position="112"/>
        <end position="129"/>
    </location>
</feature>
<comment type="catalytic activity">
    <reaction evidence="15">
        <text>L-arginyl-L-alpha-amino acid(out) = L-arginyl-L-alpha-amino acid(in)</text>
        <dbReference type="Rhea" id="RHEA:79371"/>
        <dbReference type="ChEBI" id="CHEBI:84315"/>
    </reaction>
</comment>
<evidence type="ECO:0000256" key="9">
    <source>
        <dbReference type="ARBA" id="ARBA00044878"/>
    </source>
</evidence>
<feature type="transmembrane region" description="Helical" evidence="25">
    <location>
        <begin position="312"/>
        <end position="335"/>
    </location>
</feature>
<protein>
    <recommendedName>
        <fullName evidence="21">Lysosomal dipeptide transporter MFSD1</fullName>
    </recommendedName>
    <alternativeName>
        <fullName evidence="22">Major facilitator superfamily domain-containing protein 1</fullName>
    </alternativeName>
</protein>
<keyword evidence="3" id="KW-0813">Transport</keyword>
<comment type="similarity">
    <text evidence="2">Belongs to the major facilitator superfamily.</text>
</comment>
<evidence type="ECO:0000256" key="24">
    <source>
        <dbReference type="ARBA" id="ARBA00046376"/>
    </source>
</evidence>
<comment type="catalytic activity">
    <reaction evidence="13">
        <text>L-alpha-aminoacyl-L-lysine(out) = L-alpha-aminoacyl-L-lysine(in)</text>
        <dbReference type="Rhea" id="RHEA:79383"/>
        <dbReference type="ChEBI" id="CHEBI:229966"/>
    </reaction>
</comment>
<evidence type="ECO:0000256" key="11">
    <source>
        <dbReference type="ARBA" id="ARBA00044884"/>
    </source>
</evidence>
<feature type="transmembrane region" description="Helical" evidence="25">
    <location>
        <begin position="172"/>
        <end position="191"/>
    </location>
</feature>
<evidence type="ECO:0000256" key="19">
    <source>
        <dbReference type="ARBA" id="ARBA00044919"/>
    </source>
</evidence>
<comment type="catalytic activity">
    <reaction evidence="11">
        <text>L-alpha-aminoacyl-L-histidine(out) = L-alpha-aminoacyl-L-histidine(in)</text>
        <dbReference type="Rhea" id="RHEA:79375"/>
        <dbReference type="ChEBI" id="CHEBI:229967"/>
    </reaction>
</comment>
<keyword evidence="4 25" id="KW-0812">Transmembrane</keyword>
<proteinExistence type="inferred from homology"/>
<sequence length="434" mass="47852">MKTLKLNANTRTTYYLAWFIISLFYLYQYILRVSPGIMVVELREIFKLTAEQFSSLGAIYLYAYSFLQVPLGFILDRIGVKKVIAFSIFLCLLGTLLFAFSTHVWMLQFARFLIGIGSAPAFICALKIVSDHVPLKMRGLLMGATLSLGTIGALLSGKVLVKLIDGFGWKNSLFLCVVLGLFLLLIVMIFVPSWRYREGVKSNSLMDLTRGIGAVLKKREIVLYSLIAISVYTPLCVIADLWGTAFLMQKFSLARAEAAQITLSMYGGLTIGSLLLPWISLKWHVLKGSILVSAIGLFLALIILLYTDLLSITGLVILLTLIGILCGAEMVCFAGAAQYTSAKDSGLALGVVNTLNMLGGAMIQQIIGWYLDYKWQGNYGIDGARSYGTDELTTAFMILPIIILLSGLLTFKLPKTKKIKEDMEVKDASTYVHG</sequence>
<feature type="transmembrane region" description="Helical" evidence="25">
    <location>
        <begin position="12"/>
        <end position="30"/>
    </location>
</feature>
<feature type="transmembrane region" description="Helical" evidence="25">
    <location>
        <begin position="141"/>
        <end position="160"/>
    </location>
</feature>
<evidence type="ECO:0000256" key="1">
    <source>
        <dbReference type="ARBA" id="ARBA00004155"/>
    </source>
</evidence>
<feature type="transmembrane region" description="Helical" evidence="25">
    <location>
        <begin position="221"/>
        <end position="243"/>
    </location>
</feature>
<evidence type="ECO:0000259" key="26">
    <source>
        <dbReference type="PROSITE" id="PS50850"/>
    </source>
</evidence>
<dbReference type="PANTHER" id="PTHR23512">
    <property type="entry name" value="MAJOR FACILITATOR SUPERFAMILY DOMAIN-CONTAINING PROTEIN 1"/>
    <property type="match status" value="1"/>
</dbReference>
<dbReference type="Proteomes" id="UP000237351">
    <property type="component" value="Chromosome"/>
</dbReference>
<name>A0A1W6N311_9PROT</name>
<evidence type="ECO:0000313" key="27">
    <source>
        <dbReference type="EMBL" id="ARN84169.1"/>
    </source>
</evidence>
<evidence type="ECO:0000256" key="21">
    <source>
        <dbReference type="ARBA" id="ARBA00044985"/>
    </source>
</evidence>
<comment type="catalytic activity">
    <reaction evidence="18">
        <text>L-histidyl-L-alpha-amino acid(out) = L-histidyl-L-alpha-amino acid(in)</text>
        <dbReference type="Rhea" id="RHEA:79379"/>
        <dbReference type="ChEBI" id="CHEBI:229964"/>
    </reaction>
</comment>
<dbReference type="SUPFAM" id="SSF103473">
    <property type="entry name" value="MFS general substrate transporter"/>
    <property type="match status" value="1"/>
</dbReference>
<dbReference type="Pfam" id="PF07690">
    <property type="entry name" value="MFS_1"/>
    <property type="match status" value="1"/>
</dbReference>
<feature type="transmembrane region" description="Helical" evidence="25">
    <location>
        <begin position="50"/>
        <end position="71"/>
    </location>
</feature>
<reference evidence="27 28" key="1">
    <citation type="submission" date="2014-06" db="EMBL/GenBank/DDBJ databases">
        <title>The genome of the endonuclear symbiont Nucleicultrix amoebiphila.</title>
        <authorList>
            <person name="Schulz F."/>
            <person name="Horn M."/>
        </authorList>
    </citation>
    <scope>NUCLEOTIDE SEQUENCE [LARGE SCALE GENOMIC DNA]</scope>
    <source>
        <strain evidence="27 28">FS5</strain>
    </source>
</reference>
<organism evidence="27 28">
    <name type="scientific">Candidatus Nucleicultrix amoebiphila FS5</name>
    <dbReference type="NCBI Taxonomy" id="1414854"/>
    <lineage>
        <taxon>Bacteria</taxon>
        <taxon>Pseudomonadati</taxon>
        <taxon>Pseudomonadota</taxon>
        <taxon>Alphaproteobacteria</taxon>
        <taxon>Holosporales</taxon>
        <taxon>Candidatus Nucleicultricaceae</taxon>
        <taxon>Candidatus Nucleicultrix</taxon>
    </lineage>
</organism>
<dbReference type="InterPro" id="IPR020846">
    <property type="entry name" value="MFS_dom"/>
</dbReference>
<dbReference type="InterPro" id="IPR011701">
    <property type="entry name" value="MFS"/>
</dbReference>
<dbReference type="EMBL" id="CP008743">
    <property type="protein sequence ID" value="ARN84169.1"/>
    <property type="molecule type" value="Genomic_DNA"/>
</dbReference>
<feature type="transmembrane region" description="Helical" evidence="25">
    <location>
        <begin position="263"/>
        <end position="281"/>
    </location>
</feature>
<comment type="catalytic activity">
    <reaction evidence="16">
        <text>L-lysyl-L-lysine(out) = L-lysyl-L-lysine(in)</text>
        <dbReference type="Rhea" id="RHEA:79403"/>
        <dbReference type="ChEBI" id="CHEBI:229956"/>
    </reaction>
</comment>
<feature type="transmembrane region" description="Helical" evidence="25">
    <location>
        <begin position="288"/>
        <end position="306"/>
    </location>
</feature>
<evidence type="ECO:0000256" key="25">
    <source>
        <dbReference type="SAM" id="Phobius"/>
    </source>
</evidence>
<accession>A0A1W6N311</accession>
<evidence type="ECO:0000256" key="4">
    <source>
        <dbReference type="ARBA" id="ARBA00022692"/>
    </source>
</evidence>
<feature type="transmembrane region" description="Helical" evidence="25">
    <location>
        <begin position="347"/>
        <end position="371"/>
    </location>
</feature>
<dbReference type="GO" id="GO:0005765">
    <property type="term" value="C:lysosomal membrane"/>
    <property type="evidence" value="ECO:0007669"/>
    <property type="project" value="UniProtKB-SubCell"/>
</dbReference>
<comment type="subunit">
    <text evidence="24">Homodimer. Interacts with lysosomal protein GLMP (via lumenal domain); the interaction starts while both proteins are still in the endoplasmic reticulum and is required for stabilization of MFSD1 in lysosomes but has no direct effect on its targeting to lysosomes or transporter activity.</text>
</comment>
<evidence type="ECO:0000256" key="3">
    <source>
        <dbReference type="ARBA" id="ARBA00022448"/>
    </source>
</evidence>
<evidence type="ECO:0000256" key="14">
    <source>
        <dbReference type="ARBA" id="ARBA00044898"/>
    </source>
</evidence>
<comment type="catalytic activity">
    <reaction evidence="12">
        <text>L-lysyl-L-alpha-amino acid(out) = L-lysyl-L-alpha-amino acid(in)</text>
        <dbReference type="Rhea" id="RHEA:79387"/>
        <dbReference type="ChEBI" id="CHEBI:229965"/>
    </reaction>
</comment>
<keyword evidence="7" id="KW-0458">Lysosome</keyword>
<dbReference type="OrthoDB" id="9794076at2"/>
<evidence type="ECO:0000313" key="28">
    <source>
        <dbReference type="Proteomes" id="UP000237351"/>
    </source>
</evidence>
<dbReference type="RefSeq" id="WP_085783532.1">
    <property type="nucleotide sequence ID" value="NZ_CP008743.1"/>
</dbReference>
<evidence type="ECO:0000256" key="22">
    <source>
        <dbReference type="ARBA" id="ARBA00045018"/>
    </source>
</evidence>
<dbReference type="KEGG" id="naf:GQ61_01100"/>
<comment type="catalytic activity">
    <reaction evidence="17">
        <text>L-arginyl-glycine(out) = L-arginyl-glycine(in)</text>
        <dbReference type="Rhea" id="RHEA:79391"/>
        <dbReference type="ChEBI" id="CHEBI:229955"/>
    </reaction>
</comment>
<gene>
    <name evidence="27" type="ORF">GQ61_01100</name>
</gene>